<dbReference type="OrthoDB" id="10339at10239"/>
<protein>
    <recommendedName>
        <fullName evidence="3">Exopolyphosphatase</fullName>
    </recommendedName>
</protein>
<accession>L0L9A1</accession>
<organism evidence="1 2">
    <name type="scientific">Bacillus phage phiAGATE</name>
    <dbReference type="NCBI Taxonomy" id="1204533"/>
    <lineage>
        <taxon>Viruses</taxon>
        <taxon>Duplodnaviria</taxon>
        <taxon>Heunggongvirae</taxon>
        <taxon>Uroviricota</taxon>
        <taxon>Caudoviricetes</taxon>
        <taxon>Herelleviridae</taxon>
        <taxon>Bastillevirinae</taxon>
        <taxon>Agatevirus</taxon>
        <taxon>Agatevirus agate</taxon>
    </lineage>
</organism>
<dbReference type="RefSeq" id="YP_007349326.1">
    <property type="nucleotide sequence ID" value="NC_020081.2"/>
</dbReference>
<evidence type="ECO:0000313" key="2">
    <source>
        <dbReference type="Proteomes" id="UP000010364"/>
    </source>
</evidence>
<evidence type="ECO:0008006" key="3">
    <source>
        <dbReference type="Google" id="ProtNLM"/>
    </source>
</evidence>
<proteinExistence type="predicted"/>
<name>L0L9A1_9CAUD</name>
<dbReference type="EMBL" id="JX238501">
    <property type="protein sequence ID" value="AGB62733.1"/>
    <property type="molecule type" value="Genomic_DNA"/>
</dbReference>
<keyword evidence="2" id="KW-1185">Reference proteome</keyword>
<dbReference type="KEGG" id="vg:14516124"/>
<evidence type="ECO:0000313" key="1">
    <source>
        <dbReference type="EMBL" id="AGB62733.1"/>
    </source>
</evidence>
<dbReference type="GeneID" id="14516124"/>
<sequence length="315" mass="35765">MTTVEEEEKRVRVFTPKTFEGICSVAVLQEIFKESELHIDVQHEAYIDFRDINLFSGYSTNIVLGLPYKGYTLPEEFYFHHDVPFQDFIHAATSGSEIEGKFITSIVDTERDPIVGVCEYIFSNPRLSQHAQKTDKARAIIEAVDAYRRYEWENNNVTRLLLALYSASYRELPKILKDRTLNQTVKEFAPFVQGQLVKMKDHIDRKLTQAEQSIVEFNGHQCSVITLYSEEYINELAYALLKSAPTSMPVIVAVGRMTKGNDMMSIRTRDIHAGMIAEAINGGGGKESVGNVFTDAKYGSLMNAWILQKLSNNIQ</sequence>
<dbReference type="Proteomes" id="UP000010364">
    <property type="component" value="Segment"/>
</dbReference>
<reference evidence="1" key="1">
    <citation type="submission" date="2013-11" db="EMBL/GenBank/DDBJ databases">
        <title>Discovery of phiAGATE novel phage infecting Bacillus pumilus leads to new insights in phylogeny of subfamily Spounavirinae.</title>
        <authorList>
            <person name="Barylski J."/>
            <person name="Nowicki G."/>
            <person name="Gozdzicka-Jozefiak A."/>
        </authorList>
    </citation>
    <scope>NUCLEOTIDE SEQUENCE [LARGE SCALE GENOMIC DNA]</scope>
</reference>